<dbReference type="Proteomes" id="UP000774326">
    <property type="component" value="Unassembled WGS sequence"/>
</dbReference>
<dbReference type="EMBL" id="JAEUBG010005713">
    <property type="protein sequence ID" value="KAH3673033.1"/>
    <property type="molecule type" value="Genomic_DNA"/>
</dbReference>
<gene>
    <name evidence="1" type="ORF">WICPIJ_009919</name>
</gene>
<organism evidence="1 2">
    <name type="scientific">Wickerhamomyces pijperi</name>
    <name type="common">Yeast</name>
    <name type="synonym">Pichia pijperi</name>
    <dbReference type="NCBI Taxonomy" id="599730"/>
    <lineage>
        <taxon>Eukaryota</taxon>
        <taxon>Fungi</taxon>
        <taxon>Dikarya</taxon>
        <taxon>Ascomycota</taxon>
        <taxon>Saccharomycotina</taxon>
        <taxon>Saccharomycetes</taxon>
        <taxon>Phaffomycetales</taxon>
        <taxon>Wickerhamomycetaceae</taxon>
        <taxon>Wickerhamomyces</taxon>
    </lineage>
</organism>
<evidence type="ECO:0000313" key="1">
    <source>
        <dbReference type="EMBL" id="KAH3673033.1"/>
    </source>
</evidence>
<proteinExistence type="predicted"/>
<name>A0A9P8PIP7_WICPI</name>
<reference evidence="1" key="2">
    <citation type="submission" date="2021-01" db="EMBL/GenBank/DDBJ databases">
        <authorList>
            <person name="Schikora-Tamarit M.A."/>
        </authorList>
    </citation>
    <scope>NUCLEOTIDE SEQUENCE</scope>
    <source>
        <strain evidence="1">CBS2887</strain>
    </source>
</reference>
<sequence length="75" mass="8275">MKSNSSNPSISNSNDCKLSSSEFSALESIPRMESTKSWPLIPSSLLEQINSQRFLKDLNRSVSPFSSSSLFRSSS</sequence>
<keyword evidence="2" id="KW-1185">Reference proteome</keyword>
<evidence type="ECO:0000313" key="2">
    <source>
        <dbReference type="Proteomes" id="UP000774326"/>
    </source>
</evidence>
<protein>
    <submittedName>
        <fullName evidence="1">Uncharacterized protein</fullName>
    </submittedName>
</protein>
<reference evidence="1" key="1">
    <citation type="journal article" date="2021" name="Open Biol.">
        <title>Shared evolutionary footprints suggest mitochondrial oxidative damage underlies multiple complex I losses in fungi.</title>
        <authorList>
            <person name="Schikora-Tamarit M.A."/>
            <person name="Marcet-Houben M."/>
            <person name="Nosek J."/>
            <person name="Gabaldon T."/>
        </authorList>
    </citation>
    <scope>NUCLEOTIDE SEQUENCE</scope>
    <source>
        <strain evidence="1">CBS2887</strain>
    </source>
</reference>
<comment type="caution">
    <text evidence="1">The sequence shown here is derived from an EMBL/GenBank/DDBJ whole genome shotgun (WGS) entry which is preliminary data.</text>
</comment>
<dbReference type="AlphaFoldDB" id="A0A9P8PIP7"/>
<accession>A0A9P8PIP7</accession>